<keyword evidence="1" id="KW-0597">Phosphoprotein</keyword>
<sequence length="137" mass="15056">MFEVLLVEDMEGDVLLVQEAVADLDMEVRLHVVRDGVDALAFLKREGPYMDRPAMGIVLMDANTPRRNAVEVLRELRSDSALKSLPVVVFSSSAASHDAELNLAAGADAYVTKPLEFEAFMQAVQGILRHWMGRASA</sequence>
<dbReference type="InterPro" id="IPR001789">
    <property type="entry name" value="Sig_transdc_resp-reg_receiver"/>
</dbReference>
<name>A0A1W1VWE0_9DEIO</name>
<gene>
    <name evidence="3" type="ORF">SAMN00790413_06125</name>
</gene>
<keyword evidence="3" id="KW-0238">DNA-binding</keyword>
<dbReference type="STRING" id="695939.SAMN00790413_06125"/>
<dbReference type="AlphaFoldDB" id="A0A1W1VWE0"/>
<dbReference type="GO" id="GO:0000160">
    <property type="term" value="P:phosphorelay signal transduction system"/>
    <property type="evidence" value="ECO:0007669"/>
    <property type="project" value="InterPro"/>
</dbReference>
<dbReference type="RefSeq" id="WP_084051430.1">
    <property type="nucleotide sequence ID" value="NZ_FWWU01000011.1"/>
</dbReference>
<dbReference type="PROSITE" id="PS50110">
    <property type="entry name" value="RESPONSE_REGULATORY"/>
    <property type="match status" value="1"/>
</dbReference>
<dbReference type="PANTHER" id="PTHR44520:SF2">
    <property type="entry name" value="RESPONSE REGULATOR RCP1"/>
    <property type="match status" value="1"/>
</dbReference>
<evidence type="ECO:0000313" key="4">
    <source>
        <dbReference type="Proteomes" id="UP000192582"/>
    </source>
</evidence>
<evidence type="ECO:0000259" key="2">
    <source>
        <dbReference type="PROSITE" id="PS50110"/>
    </source>
</evidence>
<dbReference type="InterPro" id="IPR011006">
    <property type="entry name" value="CheY-like_superfamily"/>
</dbReference>
<feature type="domain" description="Response regulatory" evidence="2">
    <location>
        <begin position="3"/>
        <end position="128"/>
    </location>
</feature>
<dbReference type="OrthoDB" id="109585at2"/>
<proteinExistence type="predicted"/>
<evidence type="ECO:0000313" key="3">
    <source>
        <dbReference type="EMBL" id="SMB97685.1"/>
    </source>
</evidence>
<dbReference type="GO" id="GO:0003677">
    <property type="term" value="F:DNA binding"/>
    <property type="evidence" value="ECO:0007669"/>
    <property type="project" value="UniProtKB-KW"/>
</dbReference>
<dbReference type="CDD" id="cd17557">
    <property type="entry name" value="REC_Rcp-like"/>
    <property type="match status" value="1"/>
</dbReference>
<evidence type="ECO:0000256" key="1">
    <source>
        <dbReference type="PROSITE-ProRule" id="PRU00169"/>
    </source>
</evidence>
<feature type="modified residue" description="4-aspartylphosphate" evidence="1">
    <location>
        <position position="61"/>
    </location>
</feature>
<dbReference type="PANTHER" id="PTHR44520">
    <property type="entry name" value="RESPONSE REGULATOR RCP1-RELATED"/>
    <property type="match status" value="1"/>
</dbReference>
<dbReference type="Gene3D" id="3.40.50.2300">
    <property type="match status" value="1"/>
</dbReference>
<organism evidence="3 4">
    <name type="scientific">Deinococcus hopiensis KR-140</name>
    <dbReference type="NCBI Taxonomy" id="695939"/>
    <lineage>
        <taxon>Bacteria</taxon>
        <taxon>Thermotogati</taxon>
        <taxon>Deinococcota</taxon>
        <taxon>Deinococci</taxon>
        <taxon>Deinococcales</taxon>
        <taxon>Deinococcaceae</taxon>
        <taxon>Deinococcus</taxon>
    </lineage>
</organism>
<dbReference type="Pfam" id="PF00072">
    <property type="entry name" value="Response_reg"/>
    <property type="match status" value="1"/>
</dbReference>
<protein>
    <submittedName>
        <fullName evidence="3">Response regulators consisting of a CheY-like receiver domain and a winged-helix DNA-binding domain</fullName>
    </submittedName>
</protein>
<dbReference type="EMBL" id="FWWU01000011">
    <property type="protein sequence ID" value="SMB97685.1"/>
    <property type="molecule type" value="Genomic_DNA"/>
</dbReference>
<dbReference type="SUPFAM" id="SSF52172">
    <property type="entry name" value="CheY-like"/>
    <property type="match status" value="1"/>
</dbReference>
<accession>A0A1W1VWE0</accession>
<dbReference type="InterPro" id="IPR052893">
    <property type="entry name" value="TCS_response_regulator"/>
</dbReference>
<keyword evidence="4" id="KW-1185">Reference proteome</keyword>
<dbReference type="Proteomes" id="UP000192582">
    <property type="component" value="Unassembled WGS sequence"/>
</dbReference>
<dbReference type="SMART" id="SM00448">
    <property type="entry name" value="REC"/>
    <property type="match status" value="1"/>
</dbReference>
<reference evidence="3 4" key="1">
    <citation type="submission" date="2017-04" db="EMBL/GenBank/DDBJ databases">
        <authorList>
            <person name="Afonso C.L."/>
            <person name="Miller P.J."/>
            <person name="Scott M.A."/>
            <person name="Spackman E."/>
            <person name="Goraichik I."/>
            <person name="Dimitrov K.M."/>
            <person name="Suarez D.L."/>
            <person name="Swayne D.E."/>
        </authorList>
    </citation>
    <scope>NUCLEOTIDE SEQUENCE [LARGE SCALE GENOMIC DNA]</scope>
    <source>
        <strain evidence="3 4">KR-140</strain>
    </source>
</reference>